<comment type="caution">
    <text evidence="3">The sequence shown here is derived from an EMBL/GenBank/DDBJ whole genome shotgun (WGS) entry which is preliminary data.</text>
</comment>
<proteinExistence type="predicted"/>
<keyword evidence="2" id="KW-0472">Membrane</keyword>
<feature type="transmembrane region" description="Helical" evidence="2">
    <location>
        <begin position="6"/>
        <end position="23"/>
    </location>
</feature>
<evidence type="ECO:0000256" key="2">
    <source>
        <dbReference type="SAM" id="Phobius"/>
    </source>
</evidence>
<keyword evidence="2" id="KW-1133">Transmembrane helix</keyword>
<dbReference type="InterPro" id="IPR050739">
    <property type="entry name" value="MFP"/>
</dbReference>
<dbReference type="PANTHER" id="PTHR30386:SF18">
    <property type="entry name" value="INNER MEMBRANE PROTEIN YIAV-RELATED"/>
    <property type="match status" value="1"/>
</dbReference>
<gene>
    <name evidence="3" type="ORF">H8N03_18575</name>
</gene>
<keyword evidence="4" id="KW-1185">Reference proteome</keyword>
<name>A0A923MTH6_9BURK</name>
<keyword evidence="1" id="KW-0175">Coiled coil</keyword>
<evidence type="ECO:0000256" key="1">
    <source>
        <dbReference type="SAM" id="Coils"/>
    </source>
</evidence>
<dbReference type="Gene3D" id="2.40.30.170">
    <property type="match status" value="1"/>
</dbReference>
<reference evidence="3" key="1">
    <citation type="submission" date="2020-08" db="EMBL/GenBank/DDBJ databases">
        <title>Ramlibacter sp. USB13 16S ribosomal RNA gene genome sequencing and assembly.</title>
        <authorList>
            <person name="Kang M."/>
        </authorList>
    </citation>
    <scope>NUCLEOTIDE SEQUENCE</scope>
    <source>
        <strain evidence="3">USB13</strain>
    </source>
</reference>
<dbReference type="Gene3D" id="1.10.287.470">
    <property type="entry name" value="Helix hairpin bin"/>
    <property type="match status" value="1"/>
</dbReference>
<dbReference type="EMBL" id="JACORT010000008">
    <property type="protein sequence ID" value="MBC5784958.1"/>
    <property type="molecule type" value="Genomic_DNA"/>
</dbReference>
<dbReference type="SUPFAM" id="SSF111369">
    <property type="entry name" value="HlyD-like secretion proteins"/>
    <property type="match status" value="2"/>
</dbReference>
<protein>
    <submittedName>
        <fullName evidence="3">HlyD family secretion protein</fullName>
    </submittedName>
</protein>
<dbReference type="PANTHER" id="PTHR30386">
    <property type="entry name" value="MEMBRANE FUSION SUBUNIT OF EMRAB-TOLC MULTIDRUG EFFLUX PUMP"/>
    <property type="match status" value="1"/>
</dbReference>
<sequence>MEVLLLAIYSFFVWLIFFKFKWLPWNTASMVIVVTIPVVGLTALILALNVFAPSSHDVRVIKYVANISSQVRGRVIEVADGNKPLRKGDVLYRVDPTPYQLQVNALEAQLANTVGSSRELEEQLAGSVAQVSSSRSAIDQAAARVAQAGAELELATRRAAQNRELVAKGAGNRFDLEQAETNLRNAQSALDSARSAEAQARSAWGQALAGERQIRQRMGAKSGGEWAQIAQTRAQLEQAKWELAQTVAYAPANGTPVNVQLRPGAMVAVLANTPSLSFVEDEFTVVALYDQNELTQVKPGDEAEIVLETLPGEIIKAKVDSIIWAQGQGQSVNSVALPQTGAAGPPPARFPVKLTVDPKFRDVFFAAGARGNAAIYTESGEMIHIIRKVILRINTKINYLILKLH</sequence>
<evidence type="ECO:0000313" key="4">
    <source>
        <dbReference type="Proteomes" id="UP000608513"/>
    </source>
</evidence>
<keyword evidence="2" id="KW-0812">Transmembrane</keyword>
<dbReference type="RefSeq" id="WP_187077695.1">
    <property type="nucleotide sequence ID" value="NZ_JACORT010000008.1"/>
</dbReference>
<feature type="coiled-coil region" evidence="1">
    <location>
        <begin position="103"/>
        <end position="196"/>
    </location>
</feature>
<dbReference type="Gene3D" id="2.40.50.100">
    <property type="match status" value="1"/>
</dbReference>
<dbReference type="Proteomes" id="UP000608513">
    <property type="component" value="Unassembled WGS sequence"/>
</dbReference>
<evidence type="ECO:0000313" key="3">
    <source>
        <dbReference type="EMBL" id="MBC5784958.1"/>
    </source>
</evidence>
<accession>A0A923MTH6</accession>
<organism evidence="3 4">
    <name type="scientific">Ramlibacter cellulosilyticus</name>
    <dbReference type="NCBI Taxonomy" id="2764187"/>
    <lineage>
        <taxon>Bacteria</taxon>
        <taxon>Pseudomonadati</taxon>
        <taxon>Pseudomonadota</taxon>
        <taxon>Betaproteobacteria</taxon>
        <taxon>Burkholderiales</taxon>
        <taxon>Comamonadaceae</taxon>
        <taxon>Ramlibacter</taxon>
    </lineage>
</organism>
<dbReference type="AlphaFoldDB" id="A0A923MTH6"/>
<feature type="transmembrane region" description="Helical" evidence="2">
    <location>
        <begin position="30"/>
        <end position="52"/>
    </location>
</feature>